<feature type="region of interest" description="Disordered" evidence="1">
    <location>
        <begin position="209"/>
        <end position="240"/>
    </location>
</feature>
<evidence type="ECO:0000313" key="2">
    <source>
        <dbReference type="EMBL" id="KAH0892808.1"/>
    </source>
</evidence>
<sequence length="240" mass="27016">MAASQISVSELRRGRCARIVVTRLLLFWEARNAKKGGELIDSDYKYPYFAVFLIQAFVSVHRLNTFRELLREGAIYELSGIDVTRSNNHFKLCDFVVSIRLNEFTKMFEVPAVANLIPTEMFRFHSLLRHDVQTFPSPLSFNRQRSRACILTLSNQRSPQPHFELHDQGGNNNLGDQMLCMVLEQSKRSDNDGPKSSVINHGVCDANSVVEGGRGEAIEPSNSSDDGRNTGEVAPQKEVV</sequence>
<dbReference type="Proteomes" id="UP000824890">
    <property type="component" value="Unassembled WGS sequence"/>
</dbReference>
<gene>
    <name evidence="2" type="ORF">HID58_055237</name>
</gene>
<evidence type="ECO:0000313" key="3">
    <source>
        <dbReference type="Proteomes" id="UP000824890"/>
    </source>
</evidence>
<organism evidence="2 3">
    <name type="scientific">Brassica napus</name>
    <name type="common">Rape</name>
    <dbReference type="NCBI Taxonomy" id="3708"/>
    <lineage>
        <taxon>Eukaryota</taxon>
        <taxon>Viridiplantae</taxon>
        <taxon>Streptophyta</taxon>
        <taxon>Embryophyta</taxon>
        <taxon>Tracheophyta</taxon>
        <taxon>Spermatophyta</taxon>
        <taxon>Magnoliopsida</taxon>
        <taxon>eudicotyledons</taxon>
        <taxon>Gunneridae</taxon>
        <taxon>Pentapetalae</taxon>
        <taxon>rosids</taxon>
        <taxon>malvids</taxon>
        <taxon>Brassicales</taxon>
        <taxon>Brassicaceae</taxon>
        <taxon>Brassiceae</taxon>
        <taxon>Brassica</taxon>
    </lineage>
</organism>
<protein>
    <submittedName>
        <fullName evidence="2">Uncharacterized protein</fullName>
    </submittedName>
</protein>
<reference evidence="2 3" key="1">
    <citation type="submission" date="2021-05" db="EMBL/GenBank/DDBJ databases">
        <title>Genome Assembly of Synthetic Allotetraploid Brassica napus Reveals Homoeologous Exchanges between Subgenomes.</title>
        <authorList>
            <person name="Davis J.T."/>
        </authorList>
    </citation>
    <scope>NUCLEOTIDE SEQUENCE [LARGE SCALE GENOMIC DNA]</scope>
    <source>
        <strain evidence="3">cv. Da-Ae</strain>
        <tissue evidence="2">Seedling</tissue>
    </source>
</reference>
<evidence type="ECO:0000256" key="1">
    <source>
        <dbReference type="SAM" id="MobiDB-lite"/>
    </source>
</evidence>
<keyword evidence="3" id="KW-1185">Reference proteome</keyword>
<proteinExistence type="predicted"/>
<dbReference type="EMBL" id="JAGKQM010000013">
    <property type="protein sequence ID" value="KAH0892808.1"/>
    <property type="molecule type" value="Genomic_DNA"/>
</dbReference>
<accession>A0ABQ8AKR9</accession>
<comment type="caution">
    <text evidence="2">The sequence shown here is derived from an EMBL/GenBank/DDBJ whole genome shotgun (WGS) entry which is preliminary data.</text>
</comment>
<name>A0ABQ8AKR9_BRANA</name>